<dbReference type="GeneID" id="102506400"/>
<feature type="region of interest" description="Disordered" evidence="1">
    <location>
        <begin position="177"/>
        <end position="237"/>
    </location>
</feature>
<organism evidence="3 4">
    <name type="scientific">Camelus ferus</name>
    <name type="common">Wild bactrian camel</name>
    <name type="synonym">Camelus bactrianus ferus</name>
    <dbReference type="NCBI Taxonomy" id="419612"/>
    <lineage>
        <taxon>Eukaryota</taxon>
        <taxon>Metazoa</taxon>
        <taxon>Chordata</taxon>
        <taxon>Craniata</taxon>
        <taxon>Vertebrata</taxon>
        <taxon>Euteleostomi</taxon>
        <taxon>Mammalia</taxon>
        <taxon>Eutheria</taxon>
        <taxon>Laurasiatheria</taxon>
        <taxon>Artiodactyla</taxon>
        <taxon>Tylopoda</taxon>
        <taxon>Camelidae</taxon>
        <taxon>Camelus</taxon>
    </lineage>
</organism>
<dbReference type="RefSeq" id="XP_032325827.1">
    <property type="nucleotide sequence ID" value="XM_032469936.1"/>
</dbReference>
<proteinExistence type="predicted"/>
<reference evidence="4" key="1">
    <citation type="submission" date="2025-08" db="UniProtKB">
        <authorList>
            <consortium name="RefSeq"/>
        </authorList>
    </citation>
    <scope>IDENTIFICATION</scope>
    <source>
        <tissue evidence="4">Ear skin</tissue>
    </source>
</reference>
<dbReference type="KEGG" id="cfr:102506400"/>
<sequence>MWPPWRRCWRAPPLAGPLGSRRTCFPLPRGGVPRGGGWCRGRRSRAPRAEAPSPPRPGRCGTRPAPDGRAARAGEGLRGRAGAGRGAGPALSPENSTCPEGLRSAGHEDPVDGAVRAGAAVARGPGRLRRLGALLPRPRPRLLRPRLEAGQSLWDVLLRPSLPHHRRLLLRLCQGVPSSPVPGRGVEPLERLRGPVPADGARAEARGAAGASQRRRALPGPGGESRLPGVRDGPGPGLRARLRVQLLESIPSAHLTLQCHMRIPRSPPSPGSLHRKIMQITGKGTVPAFITSSAFNKERTRQVASPQWSTDIEDAGYCMEFKTESLTPHCALENRPLTRWMQYLREGYTVCVDCQPPAMNSVSLRCSGDGLDSDGNQTLHWQAVGSPRCQGTWKKVRRVERCSCPAVHSFIFI</sequence>
<evidence type="ECO:0000259" key="2">
    <source>
        <dbReference type="Pfam" id="PF25031"/>
    </source>
</evidence>
<dbReference type="InterPro" id="IPR056801">
    <property type="entry name" value="SBSPON_C"/>
</dbReference>
<feature type="compositionally biased region" description="Basic and acidic residues" evidence="1">
    <location>
        <begin position="69"/>
        <end position="78"/>
    </location>
</feature>
<feature type="domain" description="SBSPON-like C-terminal" evidence="2">
    <location>
        <begin position="313"/>
        <end position="406"/>
    </location>
</feature>
<feature type="region of interest" description="Disordered" evidence="1">
    <location>
        <begin position="29"/>
        <end position="109"/>
    </location>
</feature>
<evidence type="ECO:0000313" key="3">
    <source>
        <dbReference type="Proteomes" id="UP000694856"/>
    </source>
</evidence>
<dbReference type="AlphaFoldDB" id="A0A8B8S8L8"/>
<dbReference type="InterPro" id="IPR039942">
    <property type="entry name" value="SBSPO"/>
</dbReference>
<dbReference type="Proteomes" id="UP000694856">
    <property type="component" value="Chromosome 29"/>
</dbReference>
<dbReference type="Pfam" id="PF25031">
    <property type="entry name" value="SBSPON_C"/>
    <property type="match status" value="1"/>
</dbReference>
<dbReference type="PANTHER" id="PTHR20920:SF2">
    <property type="entry name" value="SOMATOMEDIN-B AND THROMBOSPONDIN TYPE-1 DOMAIN-CONTAINING PROTEIN"/>
    <property type="match status" value="1"/>
</dbReference>
<evidence type="ECO:0000256" key="1">
    <source>
        <dbReference type="SAM" id="MobiDB-lite"/>
    </source>
</evidence>
<dbReference type="CTD" id="157869"/>
<feature type="compositionally biased region" description="Low complexity" evidence="1">
    <location>
        <begin position="58"/>
        <end position="68"/>
    </location>
</feature>
<dbReference type="PANTHER" id="PTHR20920">
    <property type="entry name" value="RPE-SPONDIN"/>
    <property type="match status" value="1"/>
</dbReference>
<gene>
    <name evidence="4" type="primary">SBSPON</name>
</gene>
<name>A0A8B8S8L8_CAMFR</name>
<accession>A0A8B8S8L8</accession>
<evidence type="ECO:0000313" key="4">
    <source>
        <dbReference type="RefSeq" id="XP_032325827.1"/>
    </source>
</evidence>
<keyword evidence="3" id="KW-1185">Reference proteome</keyword>
<protein>
    <submittedName>
        <fullName evidence="4">Somatomedin-B and thrombospondin type-1 domain-containing protein isoform X1</fullName>
    </submittedName>
</protein>